<reference evidence="5" key="1">
    <citation type="submission" date="2020-08" db="EMBL/GenBank/DDBJ databases">
        <title>Ramlibacter sp. USB13 16S ribosomal RNA gene genome sequencing and assembly.</title>
        <authorList>
            <person name="Kang M."/>
        </authorList>
    </citation>
    <scope>NUCLEOTIDE SEQUENCE</scope>
    <source>
        <strain evidence="5">USB13</strain>
    </source>
</reference>
<gene>
    <name evidence="5" type="ORF">H8N03_18660</name>
</gene>
<accession>A0A923SCI0</accession>
<dbReference type="SUPFAM" id="SSF52833">
    <property type="entry name" value="Thioredoxin-like"/>
    <property type="match status" value="1"/>
</dbReference>
<dbReference type="RefSeq" id="WP_187077711.1">
    <property type="nucleotide sequence ID" value="NZ_JACORT010000008.1"/>
</dbReference>
<sequence>MALPARAQSRLEHLPPGTKLPAIQALDFDGKSTPVPLAGKPTVVNFWATWCVPCRTEMPLLQQMAEFYSDKLVLQAVNFKERAVAVQRHVRNSNWTVPVLLDPMGAGAQAWGVKVFPTTIGFDAQGVARWRLVGEYDWTTAEAGKLVEGLWR</sequence>
<dbReference type="InterPro" id="IPR013766">
    <property type="entry name" value="Thioredoxin_domain"/>
</dbReference>
<evidence type="ECO:0000313" key="5">
    <source>
        <dbReference type="EMBL" id="MBC5784975.1"/>
    </source>
</evidence>
<keyword evidence="2" id="KW-0201">Cytochrome c-type biogenesis</keyword>
<evidence type="ECO:0000256" key="3">
    <source>
        <dbReference type="ARBA" id="ARBA00023284"/>
    </source>
</evidence>
<dbReference type="PANTHER" id="PTHR42852">
    <property type="entry name" value="THIOL:DISULFIDE INTERCHANGE PROTEIN DSBE"/>
    <property type="match status" value="1"/>
</dbReference>
<dbReference type="InterPro" id="IPR050553">
    <property type="entry name" value="Thioredoxin_ResA/DsbE_sf"/>
</dbReference>
<organism evidence="5 6">
    <name type="scientific">Ramlibacter cellulosilyticus</name>
    <dbReference type="NCBI Taxonomy" id="2764187"/>
    <lineage>
        <taxon>Bacteria</taxon>
        <taxon>Pseudomonadati</taxon>
        <taxon>Pseudomonadota</taxon>
        <taxon>Betaproteobacteria</taxon>
        <taxon>Burkholderiales</taxon>
        <taxon>Comamonadaceae</taxon>
        <taxon>Ramlibacter</taxon>
    </lineage>
</organism>
<protein>
    <submittedName>
        <fullName evidence="5">TlpA family protein disulfide reductase</fullName>
    </submittedName>
</protein>
<evidence type="ECO:0000256" key="2">
    <source>
        <dbReference type="ARBA" id="ARBA00022748"/>
    </source>
</evidence>
<comment type="subcellular location">
    <subcellularLocation>
        <location evidence="1">Cell envelope</location>
    </subcellularLocation>
</comment>
<dbReference type="PROSITE" id="PS00194">
    <property type="entry name" value="THIOREDOXIN_1"/>
    <property type="match status" value="1"/>
</dbReference>
<dbReference type="EMBL" id="JACORT010000008">
    <property type="protein sequence ID" value="MBC5784975.1"/>
    <property type="molecule type" value="Genomic_DNA"/>
</dbReference>
<dbReference type="Proteomes" id="UP000608513">
    <property type="component" value="Unassembled WGS sequence"/>
</dbReference>
<feature type="domain" description="Thioredoxin" evidence="4">
    <location>
        <begin position="14"/>
        <end position="152"/>
    </location>
</feature>
<proteinExistence type="predicted"/>
<dbReference type="Gene3D" id="3.40.30.10">
    <property type="entry name" value="Glutaredoxin"/>
    <property type="match status" value="1"/>
</dbReference>
<dbReference type="Pfam" id="PF08534">
    <property type="entry name" value="Redoxin"/>
    <property type="match status" value="1"/>
</dbReference>
<evidence type="ECO:0000256" key="1">
    <source>
        <dbReference type="ARBA" id="ARBA00004196"/>
    </source>
</evidence>
<name>A0A923SCI0_9BURK</name>
<dbReference type="GO" id="GO:0015036">
    <property type="term" value="F:disulfide oxidoreductase activity"/>
    <property type="evidence" value="ECO:0007669"/>
    <property type="project" value="UniProtKB-ARBA"/>
</dbReference>
<dbReference type="GO" id="GO:0030313">
    <property type="term" value="C:cell envelope"/>
    <property type="evidence" value="ECO:0007669"/>
    <property type="project" value="UniProtKB-SubCell"/>
</dbReference>
<dbReference type="InterPro" id="IPR017937">
    <property type="entry name" value="Thioredoxin_CS"/>
</dbReference>
<dbReference type="PROSITE" id="PS51352">
    <property type="entry name" value="THIOREDOXIN_2"/>
    <property type="match status" value="1"/>
</dbReference>
<dbReference type="AlphaFoldDB" id="A0A923SCI0"/>
<dbReference type="CDD" id="cd02966">
    <property type="entry name" value="TlpA_like_family"/>
    <property type="match status" value="1"/>
</dbReference>
<comment type="caution">
    <text evidence="5">The sequence shown here is derived from an EMBL/GenBank/DDBJ whole genome shotgun (WGS) entry which is preliminary data.</text>
</comment>
<keyword evidence="3" id="KW-0676">Redox-active center</keyword>
<evidence type="ECO:0000259" key="4">
    <source>
        <dbReference type="PROSITE" id="PS51352"/>
    </source>
</evidence>
<keyword evidence="6" id="KW-1185">Reference proteome</keyword>
<dbReference type="InterPro" id="IPR036249">
    <property type="entry name" value="Thioredoxin-like_sf"/>
</dbReference>
<dbReference type="PANTHER" id="PTHR42852:SF18">
    <property type="entry name" value="CHROMOSOME UNDETERMINED SCAFFOLD_47, WHOLE GENOME SHOTGUN SEQUENCE"/>
    <property type="match status" value="1"/>
</dbReference>
<dbReference type="InterPro" id="IPR013740">
    <property type="entry name" value="Redoxin"/>
</dbReference>
<evidence type="ECO:0000313" key="6">
    <source>
        <dbReference type="Proteomes" id="UP000608513"/>
    </source>
</evidence>
<dbReference type="GO" id="GO:0017004">
    <property type="term" value="P:cytochrome complex assembly"/>
    <property type="evidence" value="ECO:0007669"/>
    <property type="project" value="UniProtKB-KW"/>
</dbReference>